<dbReference type="Pfam" id="PF02620">
    <property type="entry name" value="YceD"/>
    <property type="match status" value="1"/>
</dbReference>
<dbReference type="PANTHER" id="PTHR34374">
    <property type="entry name" value="LARGE RIBOSOMAL RNA SUBUNIT ACCUMULATION PROTEIN YCED HOMOLOG 1, CHLOROPLASTIC"/>
    <property type="match status" value="1"/>
</dbReference>
<dbReference type="EMBL" id="JACHMC010000001">
    <property type="protein sequence ID" value="MBB4882964.1"/>
    <property type="molecule type" value="Genomic_DNA"/>
</dbReference>
<dbReference type="OrthoDB" id="9790372at2"/>
<dbReference type="InterPro" id="IPR003772">
    <property type="entry name" value="YceD"/>
</dbReference>
<accession>A0A4Y8X3Y2</accession>
<evidence type="ECO:0000313" key="2">
    <source>
        <dbReference type="Proteomes" id="UP000560081"/>
    </source>
</evidence>
<reference evidence="1 2" key="1">
    <citation type="submission" date="2020-08" db="EMBL/GenBank/DDBJ databases">
        <title>Sequencing the genomes of 1000 actinobacteria strains.</title>
        <authorList>
            <person name="Klenk H.-P."/>
        </authorList>
    </citation>
    <scope>NUCLEOTIDE SEQUENCE [LARGE SCALE GENOMIC DNA]</scope>
    <source>
        <strain evidence="1 2">DSM 19079</strain>
    </source>
</reference>
<sequence length="190" mass="20405">MDTTVPRDRTSGWVLSVRDLARGAGLQRELTTRLPAPAAVSLPLLGIPEGDPVDLELRLEAVHEGVLVTGTAHADLTGECSRCLLPLHEGITVDLQELYLAAPPAEGADEQPLVEHETVDLEPVFRDAVVTALPFRPLCRPDCEGLCADCGIRLEDAPAGHGHERVDPRWAALAGLAGTRETSNTETEER</sequence>
<name>A0A4Y8X3Y2_9MICC</name>
<dbReference type="Proteomes" id="UP000560081">
    <property type="component" value="Unassembled WGS sequence"/>
</dbReference>
<gene>
    <name evidence="1" type="ORF">BJ976_001315</name>
</gene>
<dbReference type="AlphaFoldDB" id="A0A4Y8X3Y2"/>
<dbReference type="RefSeq" id="WP_135028099.1">
    <property type="nucleotide sequence ID" value="NZ_BMLA01000001.1"/>
</dbReference>
<comment type="caution">
    <text evidence="1">The sequence shown here is derived from an EMBL/GenBank/DDBJ whole genome shotgun (WGS) entry which is preliminary data.</text>
</comment>
<evidence type="ECO:0000313" key="1">
    <source>
        <dbReference type="EMBL" id="MBB4882964.1"/>
    </source>
</evidence>
<dbReference type="PANTHER" id="PTHR34374:SF1">
    <property type="entry name" value="LARGE RIBOSOMAL RNA SUBUNIT ACCUMULATION PROTEIN YCED HOMOLOG 1, CHLOROPLASTIC"/>
    <property type="match status" value="1"/>
</dbReference>
<proteinExistence type="predicted"/>
<protein>
    <submittedName>
        <fullName evidence="1">Uncharacterized protein</fullName>
    </submittedName>
</protein>
<keyword evidence="2" id="KW-1185">Reference proteome</keyword>
<organism evidence="1 2">
    <name type="scientific">Micrococcus flavus</name>
    <dbReference type="NCBI Taxonomy" id="384602"/>
    <lineage>
        <taxon>Bacteria</taxon>
        <taxon>Bacillati</taxon>
        <taxon>Actinomycetota</taxon>
        <taxon>Actinomycetes</taxon>
        <taxon>Micrococcales</taxon>
        <taxon>Micrococcaceae</taxon>
        <taxon>Micrococcus</taxon>
    </lineage>
</organism>